<name>A0ABY4NGV2_9BURK</name>
<evidence type="ECO:0000313" key="2">
    <source>
        <dbReference type="EMBL" id="UQN36213.1"/>
    </source>
</evidence>
<feature type="compositionally biased region" description="Polar residues" evidence="1">
    <location>
        <begin position="1"/>
        <end position="20"/>
    </location>
</feature>
<dbReference type="Proteomes" id="UP000831759">
    <property type="component" value="Chromosome"/>
</dbReference>
<evidence type="ECO:0000313" key="3">
    <source>
        <dbReference type="Proteomes" id="UP000831759"/>
    </source>
</evidence>
<organism evidence="2 3">
    <name type="scientific">Alcaligenes aquatilis</name>
    <dbReference type="NCBI Taxonomy" id="323284"/>
    <lineage>
        <taxon>Bacteria</taxon>
        <taxon>Pseudomonadati</taxon>
        <taxon>Pseudomonadota</taxon>
        <taxon>Betaproteobacteria</taxon>
        <taxon>Burkholderiales</taxon>
        <taxon>Alcaligenaceae</taxon>
        <taxon>Alcaligenes</taxon>
    </lineage>
</organism>
<reference evidence="2 3" key="1">
    <citation type="journal article" date="2022" name="Int. J. Syst. Evol. Microbiol.">
        <title>Characterization of Alcaligenes aquatilis as a novel member of heterotrophic nitrifier-aerobic denitrifier and its performance in treating piggery wastewater.</title>
        <authorList>
            <person name="Cao X."/>
            <person name="Zhao B."/>
            <person name="Wu Y."/>
            <person name="Huang J."/>
            <person name="Wang H."/>
            <person name="Sun X."/>
            <person name="Li S."/>
        </authorList>
    </citation>
    <scope>NUCLEOTIDE SEQUENCE [LARGE SCALE GENOMIC DNA]</scope>
    <source>
        <strain evidence="2 3">AS1</strain>
    </source>
</reference>
<dbReference type="GeneID" id="96867348"/>
<dbReference type="EMBL" id="CP094619">
    <property type="protein sequence ID" value="UQN36213.1"/>
    <property type="molecule type" value="Genomic_DNA"/>
</dbReference>
<feature type="region of interest" description="Disordered" evidence="1">
    <location>
        <begin position="1"/>
        <end position="30"/>
    </location>
</feature>
<accession>A0ABY4NGV2</accession>
<dbReference type="RefSeq" id="WP_159063886.1">
    <property type="nucleotide sequence ID" value="NZ_CP022390.1"/>
</dbReference>
<sequence>MAVSPTQPGTRHHVLTTTGLLSLAGRPPSLERQAFATTSPDRGMARDIIMANTQTLSG</sequence>
<keyword evidence="3" id="KW-1185">Reference proteome</keyword>
<gene>
    <name evidence="2" type="ORF">MTR80_00350</name>
</gene>
<proteinExistence type="predicted"/>
<evidence type="ECO:0000256" key="1">
    <source>
        <dbReference type="SAM" id="MobiDB-lite"/>
    </source>
</evidence>
<protein>
    <submittedName>
        <fullName evidence="2">Uncharacterized protein</fullName>
    </submittedName>
</protein>